<name>A0A0F8XQT0_9ZZZZ</name>
<protein>
    <submittedName>
        <fullName evidence="2">Uncharacterized protein</fullName>
    </submittedName>
</protein>
<comment type="caution">
    <text evidence="2">The sequence shown here is derived from an EMBL/GenBank/DDBJ whole genome shotgun (WGS) entry which is preliminary data.</text>
</comment>
<evidence type="ECO:0000313" key="2">
    <source>
        <dbReference type="EMBL" id="KKK71397.1"/>
    </source>
</evidence>
<gene>
    <name evidence="2" type="ORF">LCGC14_2914350</name>
</gene>
<organism evidence="2">
    <name type="scientific">marine sediment metagenome</name>
    <dbReference type="NCBI Taxonomy" id="412755"/>
    <lineage>
        <taxon>unclassified sequences</taxon>
        <taxon>metagenomes</taxon>
        <taxon>ecological metagenomes</taxon>
    </lineage>
</organism>
<reference evidence="2" key="1">
    <citation type="journal article" date="2015" name="Nature">
        <title>Complex archaea that bridge the gap between prokaryotes and eukaryotes.</title>
        <authorList>
            <person name="Spang A."/>
            <person name="Saw J.H."/>
            <person name="Jorgensen S.L."/>
            <person name="Zaremba-Niedzwiedzka K."/>
            <person name="Martijn J."/>
            <person name="Lind A.E."/>
            <person name="van Eijk R."/>
            <person name="Schleper C."/>
            <person name="Guy L."/>
            <person name="Ettema T.J."/>
        </authorList>
    </citation>
    <scope>NUCLEOTIDE SEQUENCE</scope>
</reference>
<feature type="region of interest" description="Disordered" evidence="1">
    <location>
        <begin position="1"/>
        <end position="25"/>
    </location>
</feature>
<feature type="non-terminal residue" evidence="2">
    <location>
        <position position="1"/>
    </location>
</feature>
<accession>A0A0F8XQT0</accession>
<evidence type="ECO:0000256" key="1">
    <source>
        <dbReference type="SAM" id="MobiDB-lite"/>
    </source>
</evidence>
<proteinExistence type="predicted"/>
<dbReference type="AlphaFoldDB" id="A0A0F8XQT0"/>
<dbReference type="EMBL" id="LAZR01057756">
    <property type="protein sequence ID" value="KKK71397.1"/>
    <property type="molecule type" value="Genomic_DNA"/>
</dbReference>
<sequence>SDEEQEECLSKKAVWHNHPDPKKNPISAVWKSVNKNGKTTFVTNTHRAYNTASTLKGAIGRYHKFIKGTA</sequence>